<dbReference type="Pfam" id="PF02687">
    <property type="entry name" value="FtsX"/>
    <property type="match status" value="1"/>
</dbReference>
<dbReference type="AlphaFoldDB" id="A0A7C1FIV5"/>
<feature type="domain" description="ABC3 transporter permease C-terminal" evidence="8">
    <location>
        <begin position="266"/>
        <end position="374"/>
    </location>
</feature>
<organism evidence="9">
    <name type="scientific">Caldilinea aerophila</name>
    <dbReference type="NCBI Taxonomy" id="133453"/>
    <lineage>
        <taxon>Bacteria</taxon>
        <taxon>Bacillati</taxon>
        <taxon>Chloroflexota</taxon>
        <taxon>Caldilineae</taxon>
        <taxon>Caldilineales</taxon>
        <taxon>Caldilineaceae</taxon>
        <taxon>Caldilinea</taxon>
    </lineage>
</organism>
<name>A0A7C1FIV5_9CHLR</name>
<evidence type="ECO:0000256" key="6">
    <source>
        <dbReference type="ARBA" id="ARBA00023136"/>
    </source>
</evidence>
<evidence type="ECO:0000256" key="2">
    <source>
        <dbReference type="ARBA" id="ARBA00022448"/>
    </source>
</evidence>
<protein>
    <submittedName>
        <fullName evidence="9">ABC transporter permease</fullName>
    </submittedName>
</protein>
<accession>A0A7C1FIV5</accession>
<reference evidence="9" key="1">
    <citation type="journal article" date="2020" name="mSystems">
        <title>Genome- and Community-Level Interaction Insights into Carbon Utilization and Element Cycling Functions of Hydrothermarchaeota in Hydrothermal Sediment.</title>
        <authorList>
            <person name="Zhou Z."/>
            <person name="Liu Y."/>
            <person name="Xu W."/>
            <person name="Pan J."/>
            <person name="Luo Z.H."/>
            <person name="Li M."/>
        </authorList>
    </citation>
    <scope>NUCLEOTIDE SEQUENCE [LARGE SCALE GENOMIC DNA]</scope>
    <source>
        <strain evidence="9">SpSt-289</strain>
    </source>
</reference>
<feature type="transmembrane region" description="Helical" evidence="7">
    <location>
        <begin position="306"/>
        <end position="330"/>
    </location>
</feature>
<feature type="transmembrane region" description="Helical" evidence="7">
    <location>
        <begin position="266"/>
        <end position="285"/>
    </location>
</feature>
<comment type="caution">
    <text evidence="9">The sequence shown here is derived from an EMBL/GenBank/DDBJ whole genome shotgun (WGS) entry which is preliminary data.</text>
</comment>
<evidence type="ECO:0000256" key="1">
    <source>
        <dbReference type="ARBA" id="ARBA00004651"/>
    </source>
</evidence>
<keyword evidence="2" id="KW-0813">Transport</keyword>
<feature type="transmembrane region" description="Helical" evidence="7">
    <location>
        <begin position="342"/>
        <end position="370"/>
    </location>
</feature>
<evidence type="ECO:0000256" key="3">
    <source>
        <dbReference type="ARBA" id="ARBA00022475"/>
    </source>
</evidence>
<gene>
    <name evidence="9" type="ORF">ENQ20_15720</name>
</gene>
<dbReference type="GO" id="GO:0005886">
    <property type="term" value="C:plasma membrane"/>
    <property type="evidence" value="ECO:0007669"/>
    <property type="project" value="UniProtKB-SubCell"/>
</dbReference>
<keyword evidence="6 7" id="KW-0472">Membrane</keyword>
<evidence type="ECO:0000256" key="4">
    <source>
        <dbReference type="ARBA" id="ARBA00022692"/>
    </source>
</evidence>
<evidence type="ECO:0000256" key="5">
    <source>
        <dbReference type="ARBA" id="ARBA00022989"/>
    </source>
</evidence>
<dbReference type="InterPro" id="IPR051125">
    <property type="entry name" value="ABC-4/HrtB_transporter"/>
</dbReference>
<keyword evidence="4 7" id="KW-0812">Transmembrane</keyword>
<comment type="subcellular location">
    <subcellularLocation>
        <location evidence="1">Cell membrane</location>
        <topology evidence="1">Multi-pass membrane protein</topology>
    </subcellularLocation>
</comment>
<sequence length="381" mass="40721">MAFYLAFKEVWRNKGRFALIAAVVALITVLVLFIAALAEGLASANREYIEKLNGELLVFQANTQLSTAASRIGRSRVGELRRVEGVEAVGQVGFSTAKLVPPNGGDDVNVAFIGVEPGMPGEPEVFAGRQLERSRGNNVIVDEGVIARLGVQVGDLIRLKITRGTKEEFYDLTVVGLTDRRQYFFQPAVFAPIVTWDNIRADGGQSGGELISNIAVVKLRDPGDIEQMKRRIEAEVKEVEVADKKAAWEALPGYAAQQSTLSTQQFFTFFIGVLVVGGFFQIQTLQKVAQIGMLKAIGLSNWTVGLTAFAQIIMVNALGVAIGAAITLALTANFPVTVPIVLTGFTALAAVLALLAIGPIGGIVSVVALLRIEPLRALGMA</sequence>
<dbReference type="PANTHER" id="PTHR43738">
    <property type="entry name" value="ABC TRANSPORTER, MEMBRANE PROTEIN"/>
    <property type="match status" value="1"/>
</dbReference>
<dbReference type="EMBL" id="DSMG01000165">
    <property type="protein sequence ID" value="HDX32916.1"/>
    <property type="molecule type" value="Genomic_DNA"/>
</dbReference>
<dbReference type="InterPro" id="IPR003838">
    <property type="entry name" value="ABC3_permease_C"/>
</dbReference>
<evidence type="ECO:0000313" key="9">
    <source>
        <dbReference type="EMBL" id="HDX32916.1"/>
    </source>
</evidence>
<evidence type="ECO:0000259" key="8">
    <source>
        <dbReference type="Pfam" id="PF02687"/>
    </source>
</evidence>
<keyword evidence="5 7" id="KW-1133">Transmembrane helix</keyword>
<evidence type="ECO:0000256" key="7">
    <source>
        <dbReference type="SAM" id="Phobius"/>
    </source>
</evidence>
<keyword evidence="3" id="KW-1003">Cell membrane</keyword>
<dbReference type="PANTHER" id="PTHR43738:SF1">
    <property type="entry name" value="HEMIN TRANSPORT SYSTEM PERMEASE PROTEIN HRTB-RELATED"/>
    <property type="match status" value="1"/>
</dbReference>
<proteinExistence type="predicted"/>